<proteinExistence type="predicted"/>
<name>A0A3G2KGB6_9CAUD</name>
<reference evidence="1" key="1">
    <citation type="submission" date="2018-09" db="EMBL/GenBank/DDBJ databases">
        <authorList>
            <person name="Bryant B."/>
            <person name="Burch A."/>
            <person name="Dorissaint R."/>
            <person name="Douthitt C."/>
            <person name="Garofalo J."/>
            <person name="Kuiack J."/>
            <person name="Marcillon S."/>
            <person name="Moreno J."/>
            <person name="Norus J."/>
            <person name="Parks M."/>
            <person name="Peroza J."/>
            <person name="Wilse K."/>
            <person name="Wiersma-Koch H."/>
            <person name="D'Elia T."/>
            <person name="Garlena R.A."/>
            <person name="Russell D.A."/>
            <person name="Pope W.H."/>
            <person name="Jacobs-Sera D."/>
            <person name="Hatfull G.F."/>
        </authorList>
    </citation>
    <scope>NUCLEOTIDE SEQUENCE [LARGE SCALE GENOMIC DNA]</scope>
</reference>
<dbReference type="Proteomes" id="UP000278789">
    <property type="component" value="Segment"/>
</dbReference>
<sequence length="55" mass="6127">MQTIIEPDTYAAKEQIQAIAEEKGMASTHIHGTHVIGYHDSKKCGGHEIARWYSS</sequence>
<dbReference type="EMBL" id="MH834613">
    <property type="protein sequence ID" value="AYN58008.1"/>
    <property type="molecule type" value="Genomic_DNA"/>
</dbReference>
<evidence type="ECO:0000313" key="1">
    <source>
        <dbReference type="EMBL" id="AYN58008.1"/>
    </source>
</evidence>
<protein>
    <submittedName>
        <fullName evidence="1">Uncharacterized protein</fullName>
    </submittedName>
</protein>
<dbReference type="RefSeq" id="YP_009841726.1">
    <property type="nucleotide sequence ID" value="NC_048734.1"/>
</dbReference>
<dbReference type="KEGG" id="vg:55611918"/>
<dbReference type="GeneID" id="55611918"/>
<accession>A0A3G2KGB6</accession>
<gene>
    <name evidence="1" type="primary">58</name>
    <name evidence="1" type="ORF">SEA_FOWLMOUTH_58</name>
</gene>
<evidence type="ECO:0000313" key="2">
    <source>
        <dbReference type="Proteomes" id="UP000278789"/>
    </source>
</evidence>
<organism evidence="1 2">
    <name type="scientific">Mycobacterium phage Fowlmouth</name>
    <dbReference type="NCBI Taxonomy" id="2419978"/>
    <lineage>
        <taxon>Viruses</taxon>
        <taxon>Duplodnaviria</taxon>
        <taxon>Heunggongvirae</taxon>
        <taxon>Uroviricota</taxon>
        <taxon>Caudoviricetes</taxon>
        <taxon>Fowlmouthvirus</taxon>
        <taxon>Fowlmouthvirus fowlmouth</taxon>
    </lineage>
</organism>
<keyword evidence="2" id="KW-1185">Reference proteome</keyword>